<dbReference type="RefSeq" id="XP_022505094.1">
    <property type="nucleotide sequence ID" value="XM_022638811.1"/>
</dbReference>
<gene>
    <name evidence="2" type="ORF">AYO20_00500</name>
</gene>
<name>A0A178DEI5_9EURO</name>
<feature type="region of interest" description="Disordered" evidence="1">
    <location>
        <begin position="265"/>
        <end position="382"/>
    </location>
</feature>
<feature type="compositionally biased region" description="Polar residues" evidence="1">
    <location>
        <begin position="278"/>
        <end position="299"/>
    </location>
</feature>
<feature type="compositionally biased region" description="Basic and acidic residues" evidence="1">
    <location>
        <begin position="434"/>
        <end position="449"/>
    </location>
</feature>
<feature type="compositionally biased region" description="Low complexity" evidence="1">
    <location>
        <begin position="336"/>
        <end position="347"/>
    </location>
</feature>
<dbReference type="Proteomes" id="UP000185904">
    <property type="component" value="Unassembled WGS sequence"/>
</dbReference>
<feature type="compositionally biased region" description="Basic and acidic residues" evidence="1">
    <location>
        <begin position="567"/>
        <end position="576"/>
    </location>
</feature>
<protein>
    <submittedName>
        <fullName evidence="2">Uncharacterized protein</fullName>
    </submittedName>
</protein>
<keyword evidence="3" id="KW-1185">Reference proteome</keyword>
<feature type="region of interest" description="Disordered" evidence="1">
    <location>
        <begin position="430"/>
        <end position="449"/>
    </location>
</feature>
<feature type="compositionally biased region" description="Polar residues" evidence="1">
    <location>
        <begin position="312"/>
        <end position="325"/>
    </location>
</feature>
<organism evidence="2 3">
    <name type="scientific">Fonsecaea nubica</name>
    <dbReference type="NCBI Taxonomy" id="856822"/>
    <lineage>
        <taxon>Eukaryota</taxon>
        <taxon>Fungi</taxon>
        <taxon>Dikarya</taxon>
        <taxon>Ascomycota</taxon>
        <taxon>Pezizomycotina</taxon>
        <taxon>Eurotiomycetes</taxon>
        <taxon>Chaetothyriomycetidae</taxon>
        <taxon>Chaetothyriales</taxon>
        <taxon>Herpotrichiellaceae</taxon>
        <taxon>Fonsecaea</taxon>
    </lineage>
</organism>
<proteinExistence type="predicted"/>
<feature type="compositionally biased region" description="Basic and acidic residues" evidence="1">
    <location>
        <begin position="326"/>
        <end position="335"/>
    </location>
</feature>
<feature type="compositionally biased region" description="Basic and acidic residues" evidence="1">
    <location>
        <begin position="349"/>
        <end position="364"/>
    </location>
</feature>
<comment type="caution">
    <text evidence="2">The sequence shown here is derived from an EMBL/GenBank/DDBJ whole genome shotgun (WGS) entry which is preliminary data.</text>
</comment>
<dbReference type="EMBL" id="LVCJ01000002">
    <property type="protein sequence ID" value="OAL40082.1"/>
    <property type="molecule type" value="Genomic_DNA"/>
</dbReference>
<evidence type="ECO:0000256" key="1">
    <source>
        <dbReference type="SAM" id="MobiDB-lite"/>
    </source>
</evidence>
<dbReference type="OrthoDB" id="436496at2759"/>
<sequence>MVKLRGIEICIISQFDICKLPEFQYRKPSSRPKDPFQLNYQHENPPSSPYPHVACFVPIYPGSQIWFEYTVDGPHPPEAAWFFKLLINGKVVTSWDCTVKHGFHGKMMYNLVSEGLDPDSGRAVVKTQALRFGDGLEDGERGGHDEDMVQINVHRIEHRKRLRDLEPGLGETGSVSDKAEGLRWTNSGYLEPCIRPRRYKYQLLDPVDLPYAAFQFHFRPYEYLEEHGIVQLQVCPSTCSTRSSIISEGSGNVQLVNESAYDTAHEHWDDGSPLGISPRQSSTLTSPTKVGQITSITERPTSKKTKSSASSINIPLSDSDGSLSVRTKDSIEDLSSRVPRSPRSPRSPSRREKSTEDERTKRNAEIPPSPTPSTKSPRQRLKKKLTVTINGANFEVDRKRRPLSPFNSGGMLRNACVPQTAPATVTEFGPTVEEEVRPKLQKSRPETETKMQIRILHRLHTSGNDTWTSYGVAALSPSIDSGNFAEPFTNVDCDTTLAVTLIPTCFTTYTFYLRKLMSSYRRRSGHNGPQQPYRPYHASQQDDFYDDRSRSRSRERRHSSPQKRSPPHADHQPDRLRENSIFVVGPGVQIEDVTAAMTGATGIMMMNAARPLLAEADQRIMIETTLAPTHETTAVEVEADIGPPQTRDHRVEALRAGKL</sequence>
<dbReference type="GeneID" id="34583927"/>
<accession>A0A178DEI5</accession>
<feature type="region of interest" description="Disordered" evidence="1">
    <location>
        <begin position="522"/>
        <end position="576"/>
    </location>
</feature>
<evidence type="ECO:0000313" key="2">
    <source>
        <dbReference type="EMBL" id="OAL40082.1"/>
    </source>
</evidence>
<dbReference type="AlphaFoldDB" id="A0A178DEI5"/>
<reference evidence="2 3" key="1">
    <citation type="submission" date="2016-03" db="EMBL/GenBank/DDBJ databases">
        <title>The draft genome sequence of Fonsecaea nubica causative agent of cutaneous subcutaneous infection in human host.</title>
        <authorList>
            <person name="Costa F."/>
            <person name="Sybren D.H."/>
            <person name="Raittz R.T."/>
            <person name="Weiss V.A."/>
            <person name="Leao A.C."/>
            <person name="Gomes R."/>
            <person name="De Souza E.M."/>
            <person name="Pedrosa F.O."/>
            <person name="Steffens M.B."/>
            <person name="Bombassaro A."/>
            <person name="Tadra-Sfeir M.Z."/>
            <person name="Moreno L.F."/>
            <person name="Najafzadeh M.J."/>
            <person name="Felipe M.S."/>
            <person name="Teixeira M."/>
            <person name="Sun J."/>
            <person name="Xi L."/>
            <person name="Castro M.A."/>
            <person name="Vicente V.A."/>
        </authorList>
    </citation>
    <scope>NUCLEOTIDE SEQUENCE [LARGE SCALE GENOMIC DNA]</scope>
    <source>
        <strain evidence="2 3">CBS 269.64</strain>
    </source>
</reference>
<evidence type="ECO:0000313" key="3">
    <source>
        <dbReference type="Proteomes" id="UP000185904"/>
    </source>
</evidence>